<sequence>YTRTHTHAMGTERIQIPINFSLFVILQSVAKICLNHSFLINVHTAPSTDRKMYAEFLKSY</sequence>
<name>A0A1A8KCD4_NOTKU</name>
<reference evidence="1" key="1">
    <citation type="submission" date="2016-05" db="EMBL/GenBank/DDBJ databases">
        <authorList>
            <person name="Lavstsen T."/>
            <person name="Jespersen J.S."/>
        </authorList>
    </citation>
    <scope>NUCLEOTIDE SEQUENCE</scope>
    <source>
        <tissue evidence="1">Brain</tissue>
    </source>
</reference>
<organism evidence="1">
    <name type="scientific">Nothobranchius kuhntae</name>
    <name type="common">Beira killifish</name>
    <dbReference type="NCBI Taxonomy" id="321403"/>
    <lineage>
        <taxon>Eukaryota</taxon>
        <taxon>Metazoa</taxon>
        <taxon>Chordata</taxon>
        <taxon>Craniata</taxon>
        <taxon>Vertebrata</taxon>
        <taxon>Euteleostomi</taxon>
        <taxon>Actinopterygii</taxon>
        <taxon>Neopterygii</taxon>
        <taxon>Teleostei</taxon>
        <taxon>Neoteleostei</taxon>
        <taxon>Acanthomorphata</taxon>
        <taxon>Ovalentaria</taxon>
        <taxon>Atherinomorphae</taxon>
        <taxon>Cyprinodontiformes</taxon>
        <taxon>Nothobranchiidae</taxon>
        <taxon>Nothobranchius</taxon>
    </lineage>
</organism>
<reference evidence="1" key="2">
    <citation type="submission" date="2016-06" db="EMBL/GenBank/DDBJ databases">
        <title>The genome of a short-lived fish provides insights into sex chromosome evolution and the genetic control of aging.</title>
        <authorList>
            <person name="Reichwald K."/>
            <person name="Felder M."/>
            <person name="Petzold A."/>
            <person name="Koch P."/>
            <person name="Groth M."/>
            <person name="Platzer M."/>
        </authorList>
    </citation>
    <scope>NUCLEOTIDE SEQUENCE</scope>
    <source>
        <tissue evidence="1">Brain</tissue>
    </source>
</reference>
<protein>
    <submittedName>
        <fullName evidence="1">NADH dehydrogenase (Ubiquinone) 1 alpha subcomplex, 4</fullName>
    </submittedName>
</protein>
<dbReference type="AlphaFoldDB" id="A0A1A8KCD4"/>
<gene>
    <name evidence="1" type="primary">NDUFA4</name>
</gene>
<accession>A0A1A8KCD4</accession>
<proteinExistence type="predicted"/>
<feature type="non-terminal residue" evidence="1">
    <location>
        <position position="1"/>
    </location>
</feature>
<keyword evidence="1" id="KW-0830">Ubiquinone</keyword>
<dbReference type="EMBL" id="HAEE01009259">
    <property type="protein sequence ID" value="SBR29309.1"/>
    <property type="molecule type" value="Transcribed_RNA"/>
</dbReference>
<evidence type="ECO:0000313" key="1">
    <source>
        <dbReference type="EMBL" id="SBR29309.1"/>
    </source>
</evidence>